<dbReference type="EC" id="2.7.4.9" evidence="8"/>
<dbReference type="GO" id="GO:0005524">
    <property type="term" value="F:ATP binding"/>
    <property type="evidence" value="ECO:0007669"/>
    <property type="project" value="UniProtKB-UniRule"/>
</dbReference>
<dbReference type="GO" id="GO:0005737">
    <property type="term" value="C:cytoplasm"/>
    <property type="evidence" value="ECO:0007669"/>
    <property type="project" value="TreeGrafter"/>
</dbReference>
<evidence type="ECO:0000256" key="8">
    <source>
        <dbReference type="HAMAP-Rule" id="MF_00165"/>
    </source>
</evidence>
<dbReference type="CDD" id="cd01672">
    <property type="entry name" value="TMPK"/>
    <property type="match status" value="1"/>
</dbReference>
<feature type="compositionally biased region" description="Polar residues" evidence="9">
    <location>
        <begin position="1"/>
        <end position="12"/>
    </location>
</feature>
<dbReference type="InterPro" id="IPR027417">
    <property type="entry name" value="P-loop_NTPase"/>
</dbReference>
<keyword evidence="3 8" id="KW-0545">Nucleotide biosynthesis</keyword>
<dbReference type="Gene3D" id="3.40.50.300">
    <property type="entry name" value="P-loop containing nucleotide triphosphate hydrolases"/>
    <property type="match status" value="1"/>
</dbReference>
<evidence type="ECO:0000313" key="11">
    <source>
        <dbReference type="EMBL" id="MDR6218148.1"/>
    </source>
</evidence>
<comment type="catalytic activity">
    <reaction evidence="7 8">
        <text>dTMP + ATP = dTDP + ADP</text>
        <dbReference type="Rhea" id="RHEA:13517"/>
        <dbReference type="ChEBI" id="CHEBI:30616"/>
        <dbReference type="ChEBI" id="CHEBI:58369"/>
        <dbReference type="ChEBI" id="CHEBI:63528"/>
        <dbReference type="ChEBI" id="CHEBI:456216"/>
        <dbReference type="EC" id="2.7.4.9"/>
    </reaction>
</comment>
<dbReference type="RefSeq" id="WP_309854234.1">
    <property type="nucleotide sequence ID" value="NZ_JAVDQJ010000004.1"/>
</dbReference>
<feature type="domain" description="Thymidylate kinase-like" evidence="10">
    <location>
        <begin position="15"/>
        <end position="127"/>
    </location>
</feature>
<evidence type="ECO:0000256" key="2">
    <source>
        <dbReference type="ARBA" id="ARBA00022679"/>
    </source>
</evidence>
<evidence type="ECO:0000259" key="10">
    <source>
        <dbReference type="Pfam" id="PF02223"/>
    </source>
</evidence>
<dbReference type="PANTHER" id="PTHR10344:SF4">
    <property type="entry name" value="UMP-CMP KINASE 2, MITOCHONDRIAL"/>
    <property type="match status" value="1"/>
</dbReference>
<feature type="region of interest" description="Disordered" evidence="9">
    <location>
        <begin position="1"/>
        <end position="20"/>
    </location>
</feature>
<comment type="function">
    <text evidence="8">Phosphorylation of dTMP to form dTDP in both de novo and salvage pathways of dTTP synthesis.</text>
</comment>
<comment type="caution">
    <text evidence="11">The sequence shown here is derived from an EMBL/GenBank/DDBJ whole genome shotgun (WGS) entry which is preliminary data.</text>
</comment>
<dbReference type="InterPro" id="IPR039430">
    <property type="entry name" value="Thymidylate_kin-like_dom"/>
</dbReference>
<gene>
    <name evidence="8" type="primary">tmk</name>
    <name evidence="11" type="ORF">J2Y00_001711</name>
</gene>
<dbReference type="GO" id="GO:0006233">
    <property type="term" value="P:dTDP biosynthetic process"/>
    <property type="evidence" value="ECO:0007669"/>
    <property type="project" value="InterPro"/>
</dbReference>
<evidence type="ECO:0000256" key="3">
    <source>
        <dbReference type="ARBA" id="ARBA00022727"/>
    </source>
</evidence>
<reference evidence="11" key="1">
    <citation type="submission" date="2023-07" db="EMBL/GenBank/DDBJ databases">
        <title>Sorghum-associated microbial communities from plants grown in Nebraska, USA.</title>
        <authorList>
            <person name="Schachtman D."/>
        </authorList>
    </citation>
    <scope>NUCLEOTIDE SEQUENCE</scope>
    <source>
        <strain evidence="11">BE330</strain>
    </source>
</reference>
<keyword evidence="5 8" id="KW-0418">Kinase</keyword>
<evidence type="ECO:0000256" key="7">
    <source>
        <dbReference type="ARBA" id="ARBA00048743"/>
    </source>
</evidence>
<keyword evidence="4 8" id="KW-0547">Nucleotide-binding</keyword>
<dbReference type="PANTHER" id="PTHR10344">
    <property type="entry name" value="THYMIDYLATE KINASE"/>
    <property type="match status" value="1"/>
</dbReference>
<dbReference type="Proteomes" id="UP001185331">
    <property type="component" value="Unassembled WGS sequence"/>
</dbReference>
<evidence type="ECO:0000256" key="9">
    <source>
        <dbReference type="SAM" id="MobiDB-lite"/>
    </source>
</evidence>
<dbReference type="SUPFAM" id="SSF52540">
    <property type="entry name" value="P-loop containing nucleoside triphosphate hydrolases"/>
    <property type="match status" value="1"/>
</dbReference>
<keyword evidence="6 8" id="KW-0067">ATP-binding</keyword>
<dbReference type="InterPro" id="IPR018094">
    <property type="entry name" value="Thymidylate_kinase"/>
</dbReference>
<sequence>MQTPHAHPTSTFIILEGPDGSGKTSTASALCDLLRHKGRQVLRVREPGSTSLGQELRQIALDAKRSSGNPHTIALLMQAARVESYLMVDTWLSTHPRGTVISERSWPSTVAYQGSAIGHDAALELTRFGLGLHLYAHLSRARHQLALLFGPRRPFFEDAIDSTVDHDAVEAYYRSLIPEAHAVSDRNHPDVFPLTPTQRAAALAQQLELI</sequence>
<evidence type="ECO:0000256" key="4">
    <source>
        <dbReference type="ARBA" id="ARBA00022741"/>
    </source>
</evidence>
<evidence type="ECO:0000256" key="5">
    <source>
        <dbReference type="ARBA" id="ARBA00022777"/>
    </source>
</evidence>
<evidence type="ECO:0000256" key="6">
    <source>
        <dbReference type="ARBA" id="ARBA00022840"/>
    </source>
</evidence>
<dbReference type="AlphaFoldDB" id="A0AAE4BKT6"/>
<evidence type="ECO:0000256" key="1">
    <source>
        <dbReference type="ARBA" id="ARBA00009776"/>
    </source>
</evidence>
<feature type="binding site" evidence="8">
    <location>
        <begin position="17"/>
        <end position="24"/>
    </location>
    <ligand>
        <name>ATP</name>
        <dbReference type="ChEBI" id="CHEBI:30616"/>
    </ligand>
</feature>
<dbReference type="GO" id="GO:0006227">
    <property type="term" value="P:dUDP biosynthetic process"/>
    <property type="evidence" value="ECO:0007669"/>
    <property type="project" value="TreeGrafter"/>
</dbReference>
<name>A0AAE4BKT6_9DEIO</name>
<dbReference type="GO" id="GO:0006235">
    <property type="term" value="P:dTTP biosynthetic process"/>
    <property type="evidence" value="ECO:0007669"/>
    <property type="project" value="UniProtKB-UniRule"/>
</dbReference>
<dbReference type="Pfam" id="PF02223">
    <property type="entry name" value="Thymidylate_kin"/>
    <property type="match status" value="1"/>
</dbReference>
<organism evidence="11 12">
    <name type="scientific">Deinococcus soli</name>
    <name type="common">ex Cha et al. 2016</name>
    <dbReference type="NCBI Taxonomy" id="1309411"/>
    <lineage>
        <taxon>Bacteria</taxon>
        <taxon>Thermotogati</taxon>
        <taxon>Deinococcota</taxon>
        <taxon>Deinococci</taxon>
        <taxon>Deinococcales</taxon>
        <taxon>Deinococcaceae</taxon>
        <taxon>Deinococcus</taxon>
    </lineage>
</organism>
<dbReference type="GO" id="GO:0004798">
    <property type="term" value="F:dTMP kinase activity"/>
    <property type="evidence" value="ECO:0007669"/>
    <property type="project" value="UniProtKB-UniRule"/>
</dbReference>
<keyword evidence="2 8" id="KW-0808">Transferase</keyword>
<proteinExistence type="inferred from homology"/>
<protein>
    <recommendedName>
        <fullName evidence="8">Thymidylate kinase</fullName>
        <ecNumber evidence="8">2.7.4.9</ecNumber>
    </recommendedName>
    <alternativeName>
        <fullName evidence="8">dTMP kinase</fullName>
    </alternativeName>
</protein>
<dbReference type="HAMAP" id="MF_00165">
    <property type="entry name" value="Thymidylate_kinase"/>
    <property type="match status" value="1"/>
</dbReference>
<accession>A0AAE4BKT6</accession>
<evidence type="ECO:0000313" key="12">
    <source>
        <dbReference type="Proteomes" id="UP001185331"/>
    </source>
</evidence>
<comment type="similarity">
    <text evidence="1 8">Belongs to the thymidylate kinase family.</text>
</comment>
<dbReference type="EMBL" id="JAVDQK010000004">
    <property type="protein sequence ID" value="MDR6218148.1"/>
    <property type="molecule type" value="Genomic_DNA"/>
</dbReference>